<dbReference type="SUPFAM" id="SSF52266">
    <property type="entry name" value="SGNH hydrolase"/>
    <property type="match status" value="1"/>
</dbReference>
<keyword evidence="4" id="KW-1185">Reference proteome</keyword>
<dbReference type="PANTHER" id="PTHR31988">
    <property type="entry name" value="ESTERASE, PUTATIVE (DUF303)-RELATED"/>
    <property type="match status" value="1"/>
</dbReference>
<evidence type="ECO:0000259" key="2">
    <source>
        <dbReference type="Pfam" id="PF03629"/>
    </source>
</evidence>
<keyword evidence="1" id="KW-0378">Hydrolase</keyword>
<dbReference type="Pfam" id="PF03629">
    <property type="entry name" value="SASA"/>
    <property type="match status" value="1"/>
</dbReference>
<evidence type="ECO:0000256" key="1">
    <source>
        <dbReference type="ARBA" id="ARBA00022801"/>
    </source>
</evidence>
<dbReference type="AlphaFoldDB" id="A0AAU4K6U6"/>
<organism evidence="3 4">
    <name type="scientific">Williamsia herbipolensis</name>
    <dbReference type="NCBI Taxonomy" id="1603258"/>
    <lineage>
        <taxon>Bacteria</taxon>
        <taxon>Bacillati</taxon>
        <taxon>Actinomycetota</taxon>
        <taxon>Actinomycetes</taxon>
        <taxon>Mycobacteriales</taxon>
        <taxon>Nocardiaceae</taxon>
        <taxon>Williamsia</taxon>
    </lineage>
</organism>
<name>A0AAU4K6U6_9NOCA</name>
<feature type="domain" description="Sialate O-acetylesterase" evidence="2">
    <location>
        <begin position="55"/>
        <end position="297"/>
    </location>
</feature>
<dbReference type="InterPro" id="IPR005181">
    <property type="entry name" value="SASA"/>
</dbReference>
<accession>A0AAU4K6U6</accession>
<proteinExistence type="predicted"/>
<dbReference type="InterPro" id="IPR052940">
    <property type="entry name" value="Carb_Esterase_6"/>
</dbReference>
<dbReference type="RefSeq" id="WP_328858771.1">
    <property type="nucleotide sequence ID" value="NZ_CP108021.1"/>
</dbReference>
<dbReference type="KEGG" id="whr:OG579_08465"/>
<reference evidence="3 4" key="1">
    <citation type="submission" date="2022-10" db="EMBL/GenBank/DDBJ databases">
        <title>The complete genomes of actinobacterial strains from the NBC collection.</title>
        <authorList>
            <person name="Joergensen T.S."/>
            <person name="Alvarez Arevalo M."/>
            <person name="Sterndorff E.B."/>
            <person name="Faurdal D."/>
            <person name="Vuksanovic O."/>
            <person name="Mourched A.-S."/>
            <person name="Charusanti P."/>
            <person name="Shaw S."/>
            <person name="Blin K."/>
            <person name="Weber T."/>
        </authorList>
    </citation>
    <scope>NUCLEOTIDE SEQUENCE [LARGE SCALE GENOMIC DNA]</scope>
    <source>
        <strain evidence="3 4">NBC_00319</strain>
    </source>
</reference>
<sequence>MPSPFDPELRTYDEDRAIHGDYPLKLRMLMRAKTIVKKAIATGTPVEPFDEPYTVIAILGQSNAAGAGIEVGGTAPTPPNPRVHQWPGCGRYRGRKPLAAIDPLLHEVPTNGVGFATEFGSLLADASAKPVLLVPTARGDTSFWPKNGYSWNPANTDVRVNLFKYACKQIDSALKFSGQPLSGILWHQGESDGPLTPAELYQEQFDLLIATLRVRYGPVPFILGGLSPEYMRFGPPKLAGIDAVHKDTPNRHPNARFVEPPDGMLNGSPGVPGVAEDPHFTAEAGRIIGRRMFSTYQEMTSAGS</sequence>
<dbReference type="Gene3D" id="3.40.50.1110">
    <property type="entry name" value="SGNH hydrolase"/>
    <property type="match status" value="1"/>
</dbReference>
<evidence type="ECO:0000313" key="3">
    <source>
        <dbReference type="EMBL" id="WUM21786.1"/>
    </source>
</evidence>
<dbReference type="EMBL" id="CP108021">
    <property type="protein sequence ID" value="WUM21786.1"/>
    <property type="molecule type" value="Genomic_DNA"/>
</dbReference>
<dbReference type="Proteomes" id="UP001432128">
    <property type="component" value="Chromosome"/>
</dbReference>
<dbReference type="GO" id="GO:0016787">
    <property type="term" value="F:hydrolase activity"/>
    <property type="evidence" value="ECO:0007669"/>
    <property type="project" value="UniProtKB-KW"/>
</dbReference>
<gene>
    <name evidence="3" type="ORF">OG579_08465</name>
</gene>
<dbReference type="PANTHER" id="PTHR31988:SF19">
    <property type="entry name" value="9-O-ACETYL-N-ACETYLNEURAMINIC ACID DEACETYLASE-RELATED"/>
    <property type="match status" value="1"/>
</dbReference>
<evidence type="ECO:0000313" key="4">
    <source>
        <dbReference type="Proteomes" id="UP001432128"/>
    </source>
</evidence>
<protein>
    <submittedName>
        <fullName evidence="3">Sialate O-acetylesterase</fullName>
    </submittedName>
</protein>
<dbReference type="InterPro" id="IPR036514">
    <property type="entry name" value="SGNH_hydro_sf"/>
</dbReference>